<evidence type="ECO:0000313" key="4">
    <source>
        <dbReference type="Proteomes" id="UP000007058"/>
    </source>
</evidence>
<dbReference type="PANTHER" id="PTHR44809:SF1">
    <property type="entry name" value="PROTEIN O-MANNOSYL-TRANSFERASE TMTC1"/>
    <property type="match status" value="1"/>
</dbReference>
<name>Q2W9H8_PARM1</name>
<dbReference type="AlphaFoldDB" id="Q2W9H8"/>
<dbReference type="InterPro" id="IPR029063">
    <property type="entry name" value="SAM-dependent_MTases_sf"/>
</dbReference>
<feature type="repeat" description="TPR" evidence="1">
    <location>
        <begin position="130"/>
        <end position="163"/>
    </location>
</feature>
<dbReference type="Pfam" id="PF13424">
    <property type="entry name" value="TPR_12"/>
    <property type="match status" value="1"/>
</dbReference>
<feature type="repeat" description="TPR" evidence="1">
    <location>
        <begin position="197"/>
        <end position="230"/>
    </location>
</feature>
<accession>Q2W9H8</accession>
<feature type="domain" description="Methyltransferase" evidence="2">
    <location>
        <begin position="296"/>
        <end position="384"/>
    </location>
</feature>
<dbReference type="Pfam" id="PF13649">
    <property type="entry name" value="Methyltransf_25"/>
    <property type="match status" value="1"/>
</dbReference>
<keyword evidence="3" id="KW-0489">Methyltransferase</keyword>
<dbReference type="Pfam" id="PF13432">
    <property type="entry name" value="TPR_16"/>
    <property type="match status" value="1"/>
</dbReference>
<dbReference type="GO" id="GO:0032259">
    <property type="term" value="P:methylation"/>
    <property type="evidence" value="ECO:0007669"/>
    <property type="project" value="UniProtKB-KW"/>
</dbReference>
<keyword evidence="1" id="KW-0802">TPR repeat</keyword>
<gene>
    <name evidence="3" type="ordered locus">amb0693</name>
</gene>
<dbReference type="PROSITE" id="PS50005">
    <property type="entry name" value="TPR"/>
    <property type="match status" value="3"/>
</dbReference>
<feature type="repeat" description="TPR" evidence="1">
    <location>
        <begin position="62"/>
        <end position="95"/>
    </location>
</feature>
<dbReference type="PANTHER" id="PTHR44809">
    <property type="match status" value="1"/>
</dbReference>
<evidence type="ECO:0000259" key="2">
    <source>
        <dbReference type="Pfam" id="PF13649"/>
    </source>
</evidence>
<dbReference type="Gene3D" id="3.40.50.150">
    <property type="entry name" value="Vaccinia Virus protein VP39"/>
    <property type="match status" value="1"/>
</dbReference>
<organism evidence="3 4">
    <name type="scientific">Paramagnetospirillum magneticum (strain ATCC 700264 / AMB-1)</name>
    <name type="common">Magnetospirillum magneticum</name>
    <dbReference type="NCBI Taxonomy" id="342108"/>
    <lineage>
        <taxon>Bacteria</taxon>
        <taxon>Pseudomonadati</taxon>
        <taxon>Pseudomonadota</taxon>
        <taxon>Alphaproteobacteria</taxon>
        <taxon>Rhodospirillales</taxon>
        <taxon>Magnetospirillaceae</taxon>
        <taxon>Paramagnetospirillum</taxon>
    </lineage>
</organism>
<dbReference type="SUPFAM" id="SSF48452">
    <property type="entry name" value="TPR-like"/>
    <property type="match status" value="1"/>
</dbReference>
<dbReference type="InterPro" id="IPR041698">
    <property type="entry name" value="Methyltransf_25"/>
</dbReference>
<dbReference type="KEGG" id="mag:amb0693"/>
<dbReference type="STRING" id="342108.amb0693"/>
<dbReference type="InterPro" id="IPR019734">
    <property type="entry name" value="TPR_rpt"/>
</dbReference>
<proteinExistence type="predicted"/>
<keyword evidence="3" id="KW-0808">Transferase</keyword>
<evidence type="ECO:0000256" key="1">
    <source>
        <dbReference type="PROSITE-ProRule" id="PRU00339"/>
    </source>
</evidence>
<dbReference type="SUPFAM" id="SSF53335">
    <property type="entry name" value="S-adenosyl-L-methionine-dependent methyltransferases"/>
    <property type="match status" value="1"/>
</dbReference>
<reference evidence="3 4" key="1">
    <citation type="journal article" date="2005" name="DNA Res.">
        <title>Complete genome sequence of the facultative anaerobic magnetotactic bacterium Magnetospirillum sp. strain AMB-1.</title>
        <authorList>
            <person name="Matsunaga T."/>
            <person name="Okamura Y."/>
            <person name="Fukuda Y."/>
            <person name="Wahyudi A.T."/>
            <person name="Murase Y."/>
            <person name="Takeyama H."/>
        </authorList>
    </citation>
    <scope>NUCLEOTIDE SEQUENCE [LARGE SCALE GENOMIC DNA]</scope>
    <source>
        <strain evidence="4">ATCC 700264 / AMB-1</strain>
    </source>
</reference>
<evidence type="ECO:0000313" key="3">
    <source>
        <dbReference type="EMBL" id="BAE49497.1"/>
    </source>
</evidence>
<dbReference type="GO" id="GO:0008168">
    <property type="term" value="F:methyltransferase activity"/>
    <property type="evidence" value="ECO:0007669"/>
    <property type="project" value="UniProtKB-KW"/>
</dbReference>
<dbReference type="CDD" id="cd02440">
    <property type="entry name" value="AdoMet_MTases"/>
    <property type="match status" value="1"/>
</dbReference>
<dbReference type="HOGENOM" id="CLU_034833_1_0_5"/>
<sequence>MEEALTKARTGDLTKARTLSRDLGKVPPGHPSLMELTVAAHQAGDLVLALKFLDRAAVSGSADALYGRGVILASLGRLDEARTAFAKCLERFPTHEPALTNLGGLEHLAGNLAEAERCYRAVLDFAPRSALALHNLAGLFLAQGRRDEAEAFARRAVEIEPGPDTALRLADILGEAGRHAEAAAMLGPVLDAYPADVRLWRAVGHAAKKQGRTLDAVAAYRTALGLDPEDGESSHMVAALTGTNTERAPADYVRGFFDTYADRFESHLVEEVGYQAPATLRALYERVGGGAMLDSVLDLGCGTGLTAQAFQGIAGRVFGIDLSPRMLQLAGASGLYAGLREADAATALARSTGLAAVLATDLFIYVGDLDEIFAGAASALAPGGWFLFSVESGEGEGYTLRPTGRYAQSPAYIRALIARHGLEEVACEHGRIRGGSDGDIDGDYWAIRKPV</sequence>
<dbReference type="SMART" id="SM00028">
    <property type="entry name" value="TPR"/>
    <property type="match status" value="4"/>
</dbReference>
<dbReference type="InterPro" id="IPR011990">
    <property type="entry name" value="TPR-like_helical_dom_sf"/>
</dbReference>
<dbReference type="EMBL" id="AP007255">
    <property type="protein sequence ID" value="BAE49497.1"/>
    <property type="molecule type" value="Genomic_DNA"/>
</dbReference>
<dbReference type="Proteomes" id="UP000007058">
    <property type="component" value="Chromosome"/>
</dbReference>
<dbReference type="InterPro" id="IPR052943">
    <property type="entry name" value="TMTC_O-mannosyl-trnsfr"/>
</dbReference>
<dbReference type="Gene3D" id="1.25.40.10">
    <property type="entry name" value="Tetratricopeptide repeat domain"/>
    <property type="match status" value="1"/>
</dbReference>
<dbReference type="Pfam" id="PF13374">
    <property type="entry name" value="TPR_10"/>
    <property type="match status" value="1"/>
</dbReference>
<keyword evidence="4" id="KW-1185">Reference proteome</keyword>
<protein>
    <submittedName>
        <fullName evidence="3">Predicted methyltransferase</fullName>
    </submittedName>
</protein>